<dbReference type="SUPFAM" id="SSF51695">
    <property type="entry name" value="PLC-like phosphodiesterases"/>
    <property type="match status" value="1"/>
</dbReference>
<dbReference type="Gene3D" id="3.20.20.190">
    <property type="entry name" value="Phosphatidylinositol (PI) phosphodiesterase"/>
    <property type="match status" value="1"/>
</dbReference>
<dbReference type="Pfam" id="PF03009">
    <property type="entry name" value="GDPD"/>
    <property type="match status" value="1"/>
</dbReference>
<accession>A0ABM1J1Z4</accession>
<reference evidence="4 5" key="1">
    <citation type="submission" date="2025-05" db="UniProtKB">
        <authorList>
            <consortium name="RefSeq"/>
        </authorList>
    </citation>
    <scope>IDENTIFICATION</scope>
    <source>
        <tissue evidence="4 5">Whole body</tissue>
    </source>
</reference>
<dbReference type="RefSeq" id="XP_015186489.1">
    <property type="nucleotide sequence ID" value="XM_015331003.1"/>
</dbReference>
<dbReference type="PANTHER" id="PTHR46320">
    <property type="entry name" value="GLYCEROPHOSPHODIESTER PHOSPHODIESTERASE 1"/>
    <property type="match status" value="1"/>
</dbReference>
<dbReference type="GeneID" id="107071740"/>
<evidence type="ECO:0000259" key="2">
    <source>
        <dbReference type="PROSITE" id="PS51704"/>
    </source>
</evidence>
<dbReference type="PANTHER" id="PTHR46320:SF1">
    <property type="entry name" value="GLYCEROPHOSPHODIESTER PHOSPHODIESTERASE 1"/>
    <property type="match status" value="1"/>
</dbReference>
<evidence type="ECO:0000313" key="3">
    <source>
        <dbReference type="Proteomes" id="UP000694924"/>
    </source>
</evidence>
<organism evidence="3 4">
    <name type="scientific">Polistes dominula</name>
    <name type="common">European paper wasp</name>
    <name type="synonym">Vespa dominula</name>
    <dbReference type="NCBI Taxonomy" id="743375"/>
    <lineage>
        <taxon>Eukaryota</taxon>
        <taxon>Metazoa</taxon>
        <taxon>Ecdysozoa</taxon>
        <taxon>Arthropoda</taxon>
        <taxon>Hexapoda</taxon>
        <taxon>Insecta</taxon>
        <taxon>Pterygota</taxon>
        <taxon>Neoptera</taxon>
        <taxon>Endopterygota</taxon>
        <taxon>Hymenoptera</taxon>
        <taxon>Apocrita</taxon>
        <taxon>Aculeata</taxon>
        <taxon>Vespoidea</taxon>
        <taxon>Vespidae</taxon>
        <taxon>Polistinae</taxon>
        <taxon>Polistini</taxon>
        <taxon>Polistes</taxon>
    </lineage>
</organism>
<protein>
    <submittedName>
        <fullName evidence="4 5">Glycerophosphodiester phosphodiesterase 1-like isoform X1</fullName>
    </submittedName>
</protein>
<keyword evidence="3" id="KW-1185">Reference proteome</keyword>
<dbReference type="InterPro" id="IPR030395">
    <property type="entry name" value="GP_PDE_dom"/>
</dbReference>
<dbReference type="PROSITE" id="PS50007">
    <property type="entry name" value="PIPLC_X_DOMAIN"/>
    <property type="match status" value="1"/>
</dbReference>
<feature type="domain" description="GP-PDE" evidence="2">
    <location>
        <begin position="102"/>
        <end position="372"/>
    </location>
</feature>
<dbReference type="InterPro" id="IPR017946">
    <property type="entry name" value="PLC-like_Pdiesterase_TIM-brl"/>
</dbReference>
<name>A0ABM1J1Z4_POLDO</name>
<keyword evidence="1" id="KW-0812">Transmembrane</keyword>
<sequence>MNHRICIIIFLKMHGTVELILNSALLWILLEATWTVLVSILYSFRIPWIFWGSLIILIGLKLVRVPPPRASIVNEVLGVNPFFIGKEIHTTDNQGDGERYCMSVVAHRGGGYDYPENSLSAFQNSKDKGCTAVELDLTLTKDNIPIVFHDANIERLTGQKGVVNEMTWDQLKELDISYNHPLKNKFSEGEKIALFKDALQTCLKNDLRVIIDIKETRLDVIQVILDAYKENPNLFKKAVVSSFNPVIVYLIRRKEPRIVSSLAWRPHYFSRESYLGINGPGPSRFVNPFKHLAACIMDVLYEWALPSFIYYIVGISTILLHKDIINLRVIEKWHDRGIRVMAWTVNLPSEKLHFYRLLKITYLTDTLLTEKV</sequence>
<dbReference type="Proteomes" id="UP000694924">
    <property type="component" value="Unplaced"/>
</dbReference>
<feature type="transmembrane region" description="Helical" evidence="1">
    <location>
        <begin position="48"/>
        <end position="65"/>
    </location>
</feature>
<keyword evidence="1" id="KW-1133">Transmembrane helix</keyword>
<keyword evidence="1" id="KW-0472">Membrane</keyword>
<evidence type="ECO:0000256" key="1">
    <source>
        <dbReference type="SAM" id="Phobius"/>
    </source>
</evidence>
<proteinExistence type="predicted"/>
<gene>
    <name evidence="4 5" type="primary">LOC107071740</name>
</gene>
<evidence type="ECO:0000313" key="4">
    <source>
        <dbReference type="RefSeq" id="XP_015186481.1"/>
    </source>
</evidence>
<evidence type="ECO:0000313" key="5">
    <source>
        <dbReference type="RefSeq" id="XP_015186489.1"/>
    </source>
</evidence>
<dbReference type="RefSeq" id="XP_015186481.1">
    <property type="nucleotide sequence ID" value="XM_015330995.1"/>
</dbReference>
<dbReference type="PROSITE" id="PS51704">
    <property type="entry name" value="GP_PDE"/>
    <property type="match status" value="1"/>
</dbReference>